<evidence type="ECO:0000256" key="3">
    <source>
        <dbReference type="ARBA" id="ARBA00022475"/>
    </source>
</evidence>
<keyword evidence="5 7" id="KW-1133">Transmembrane helix</keyword>
<gene>
    <name evidence="9" type="ORF">GCM10022255_058600</name>
</gene>
<evidence type="ECO:0000256" key="6">
    <source>
        <dbReference type="ARBA" id="ARBA00023136"/>
    </source>
</evidence>
<keyword evidence="10" id="KW-1185">Reference proteome</keyword>
<evidence type="ECO:0000256" key="4">
    <source>
        <dbReference type="ARBA" id="ARBA00022692"/>
    </source>
</evidence>
<feature type="transmembrane region" description="Helical" evidence="7">
    <location>
        <begin position="274"/>
        <end position="295"/>
    </location>
</feature>
<reference evidence="10" key="1">
    <citation type="journal article" date="2019" name="Int. J. Syst. Evol. Microbiol.">
        <title>The Global Catalogue of Microorganisms (GCM) 10K type strain sequencing project: providing services to taxonomists for standard genome sequencing and annotation.</title>
        <authorList>
            <consortium name="The Broad Institute Genomics Platform"/>
            <consortium name="The Broad Institute Genome Sequencing Center for Infectious Disease"/>
            <person name="Wu L."/>
            <person name="Ma J."/>
        </authorList>
    </citation>
    <scope>NUCLEOTIDE SEQUENCE [LARGE SCALE GENOMIC DNA]</scope>
    <source>
        <strain evidence="10">JCM 17441</strain>
    </source>
</reference>
<evidence type="ECO:0000256" key="1">
    <source>
        <dbReference type="ARBA" id="ARBA00004651"/>
    </source>
</evidence>
<evidence type="ECO:0000313" key="10">
    <source>
        <dbReference type="Proteomes" id="UP001500620"/>
    </source>
</evidence>
<dbReference type="RefSeq" id="WP_345131373.1">
    <property type="nucleotide sequence ID" value="NZ_BAABAT010000018.1"/>
</dbReference>
<evidence type="ECO:0000259" key="8">
    <source>
        <dbReference type="PROSITE" id="PS50850"/>
    </source>
</evidence>
<evidence type="ECO:0000313" key="9">
    <source>
        <dbReference type="EMBL" id="GAA4254325.1"/>
    </source>
</evidence>
<name>A0ABP8DEV5_9ACTN</name>
<protein>
    <submittedName>
        <fullName evidence="9">MFS transporter</fullName>
    </submittedName>
</protein>
<comment type="subcellular location">
    <subcellularLocation>
        <location evidence="1">Cell membrane</location>
        <topology evidence="1">Multi-pass membrane protein</topology>
    </subcellularLocation>
</comment>
<dbReference type="CDD" id="cd17321">
    <property type="entry name" value="MFS_MMR_MDR_like"/>
    <property type="match status" value="1"/>
</dbReference>
<keyword evidence="3" id="KW-1003">Cell membrane</keyword>
<feature type="transmembrane region" description="Helical" evidence="7">
    <location>
        <begin position="237"/>
        <end position="254"/>
    </location>
</feature>
<feature type="transmembrane region" description="Helical" evidence="7">
    <location>
        <begin position="173"/>
        <end position="195"/>
    </location>
</feature>
<keyword evidence="4 7" id="KW-0812">Transmembrane</keyword>
<dbReference type="PROSITE" id="PS50850">
    <property type="entry name" value="MFS"/>
    <property type="match status" value="1"/>
</dbReference>
<dbReference type="SUPFAM" id="SSF103473">
    <property type="entry name" value="MFS general substrate transporter"/>
    <property type="match status" value="1"/>
</dbReference>
<feature type="transmembrane region" description="Helical" evidence="7">
    <location>
        <begin position="307"/>
        <end position="327"/>
    </location>
</feature>
<feature type="transmembrane region" description="Helical" evidence="7">
    <location>
        <begin position="339"/>
        <end position="357"/>
    </location>
</feature>
<feature type="transmembrane region" description="Helical" evidence="7">
    <location>
        <begin position="447"/>
        <end position="472"/>
    </location>
</feature>
<feature type="domain" description="Major facilitator superfamily (MFS) profile" evidence="8">
    <location>
        <begin position="21"/>
        <end position="477"/>
    </location>
</feature>
<dbReference type="InterPro" id="IPR011701">
    <property type="entry name" value="MFS"/>
</dbReference>
<evidence type="ECO:0000256" key="5">
    <source>
        <dbReference type="ARBA" id="ARBA00022989"/>
    </source>
</evidence>
<comment type="caution">
    <text evidence="9">The sequence shown here is derived from an EMBL/GenBank/DDBJ whole genome shotgun (WGS) entry which is preliminary data.</text>
</comment>
<proteinExistence type="predicted"/>
<feature type="transmembrane region" description="Helical" evidence="7">
    <location>
        <begin position="87"/>
        <end position="110"/>
    </location>
</feature>
<feature type="transmembrane region" description="Helical" evidence="7">
    <location>
        <begin position="407"/>
        <end position="427"/>
    </location>
</feature>
<feature type="transmembrane region" description="Helical" evidence="7">
    <location>
        <begin position="207"/>
        <end position="225"/>
    </location>
</feature>
<feature type="transmembrane region" description="Helical" evidence="7">
    <location>
        <begin position="363"/>
        <end position="386"/>
    </location>
</feature>
<dbReference type="EMBL" id="BAABAT010000018">
    <property type="protein sequence ID" value="GAA4254325.1"/>
    <property type="molecule type" value="Genomic_DNA"/>
</dbReference>
<dbReference type="Pfam" id="PF07690">
    <property type="entry name" value="MFS_1"/>
    <property type="match status" value="1"/>
</dbReference>
<dbReference type="Gene3D" id="1.20.1720.10">
    <property type="entry name" value="Multidrug resistance protein D"/>
    <property type="match status" value="1"/>
</dbReference>
<feature type="transmembrane region" description="Helical" evidence="7">
    <location>
        <begin position="146"/>
        <end position="167"/>
    </location>
</feature>
<keyword evidence="6 7" id="KW-0472">Membrane</keyword>
<feature type="transmembrane region" description="Helical" evidence="7">
    <location>
        <begin position="116"/>
        <end position="134"/>
    </location>
</feature>
<dbReference type="Gene3D" id="1.20.1250.20">
    <property type="entry name" value="MFS general substrate transporter like domains"/>
    <property type="match status" value="1"/>
</dbReference>
<feature type="transmembrane region" description="Helical" evidence="7">
    <location>
        <begin position="20"/>
        <end position="39"/>
    </location>
</feature>
<dbReference type="InterPro" id="IPR036259">
    <property type="entry name" value="MFS_trans_sf"/>
</dbReference>
<accession>A0ABP8DEV5</accession>
<dbReference type="PANTHER" id="PTHR42718:SF46">
    <property type="entry name" value="BLR6921 PROTEIN"/>
    <property type="match status" value="1"/>
</dbReference>
<keyword evidence="2" id="KW-0813">Transport</keyword>
<organism evidence="9 10">
    <name type="scientific">Dactylosporangium darangshiense</name>
    <dbReference type="NCBI Taxonomy" id="579108"/>
    <lineage>
        <taxon>Bacteria</taxon>
        <taxon>Bacillati</taxon>
        <taxon>Actinomycetota</taxon>
        <taxon>Actinomycetes</taxon>
        <taxon>Micromonosporales</taxon>
        <taxon>Micromonosporaceae</taxon>
        <taxon>Dactylosporangium</taxon>
    </lineage>
</organism>
<dbReference type="InterPro" id="IPR020846">
    <property type="entry name" value="MFS_dom"/>
</dbReference>
<dbReference type="Proteomes" id="UP001500620">
    <property type="component" value="Unassembled WGS sequence"/>
</dbReference>
<feature type="transmembrane region" description="Helical" evidence="7">
    <location>
        <begin position="59"/>
        <end position="75"/>
    </location>
</feature>
<evidence type="ECO:0000256" key="7">
    <source>
        <dbReference type="SAM" id="Phobius"/>
    </source>
</evidence>
<sequence length="496" mass="50836">MSSPASSTAAPPTTDKGNGLTLAIILSFMLLIGVDSTIVNMALPQLKESLGFSTADLSWVLNAYTLTFGGLLLLGGRLGDVLGRRSVFVAGVLVFTLASLLGGLATTSWWLLGARALQGVGAALAAPSTMALIVTNFEGQARARAFAVFSAVMGAGASVGLVIGGVLTDLVSWRWVLFINVPLGIAVALLAPRYVKQPDTHPARFDIPGAITSTIGMGSLVYAFIQVGNKGWSDRTALGAFIVAAVMLAVFFVIETRVSQPITPLHLFANPSRAGAYSATLLLTAAMFSVLFLLTQFQQGVLSFSPIRAGLAFLPMTLMQFAAVRLVPKLLPKLGARPLLVGGAICIAGGMAWLTQLSTDSNYFAAIFVPLFLIGLGVGISFPTLNMTIMSGVAPQDSGAASGLLQTLQWLGGTLGLAIFVTVLGSASRSVAGQPAGASVQEQANYALTHGITAAFLAAGISAAGALILAFFAPGKPAAKQEEAAKPAAAAAAAAK</sequence>
<evidence type="ECO:0000256" key="2">
    <source>
        <dbReference type="ARBA" id="ARBA00022448"/>
    </source>
</evidence>
<dbReference type="PANTHER" id="PTHR42718">
    <property type="entry name" value="MAJOR FACILITATOR SUPERFAMILY MULTIDRUG TRANSPORTER MFSC"/>
    <property type="match status" value="1"/>
</dbReference>